<dbReference type="InterPro" id="IPR011990">
    <property type="entry name" value="TPR-like_helical_dom_sf"/>
</dbReference>
<evidence type="ECO:0000256" key="3">
    <source>
        <dbReference type="ARBA" id="ARBA00022803"/>
    </source>
</evidence>
<dbReference type="Ensembl" id="ENSZALT00000013911.1">
    <property type="protein sequence ID" value="ENSZALP00000010028.1"/>
    <property type="gene ID" value="ENSZALG00000008523.1"/>
</dbReference>
<dbReference type="GO" id="GO:0044183">
    <property type="term" value="F:protein folding chaperone"/>
    <property type="evidence" value="ECO:0007669"/>
    <property type="project" value="TreeGrafter"/>
</dbReference>
<evidence type="ECO:0008006" key="8">
    <source>
        <dbReference type="Google" id="ProtNLM"/>
    </source>
</evidence>
<evidence type="ECO:0000256" key="5">
    <source>
        <dbReference type="SAM" id="MobiDB-lite"/>
    </source>
</evidence>
<dbReference type="Proteomes" id="UP000694413">
    <property type="component" value="Unassembled WGS sequence"/>
</dbReference>
<dbReference type="Gene3D" id="1.25.40.10">
    <property type="entry name" value="Tetratricopeptide repeat domain"/>
    <property type="match status" value="1"/>
</dbReference>
<dbReference type="PANTHER" id="PTHR46512:SF3">
    <property type="entry name" value="PEPTIDYL-PROLYL CIS-TRANS ISOMERASE FKBP8"/>
    <property type="match status" value="1"/>
</dbReference>
<dbReference type="PANTHER" id="PTHR46512">
    <property type="entry name" value="PEPTIDYLPROLYL ISOMERASE"/>
    <property type="match status" value="1"/>
</dbReference>
<feature type="compositionally biased region" description="Low complexity" evidence="5">
    <location>
        <begin position="1"/>
        <end position="16"/>
    </location>
</feature>
<accession>A0A8D2MMQ1</accession>
<name>A0A8D2MMQ1_ZONAL</name>
<dbReference type="PROSITE" id="PS50005">
    <property type="entry name" value="TPR"/>
    <property type="match status" value="1"/>
</dbReference>
<dbReference type="InterPro" id="IPR013105">
    <property type="entry name" value="TPR_2"/>
</dbReference>
<proteinExistence type="predicted"/>
<keyword evidence="3 4" id="KW-0802">TPR repeat</keyword>
<dbReference type="GO" id="GO:0005740">
    <property type="term" value="C:mitochondrial envelope"/>
    <property type="evidence" value="ECO:0007669"/>
    <property type="project" value="TreeGrafter"/>
</dbReference>
<dbReference type="InterPro" id="IPR019734">
    <property type="entry name" value="TPR_rpt"/>
</dbReference>
<dbReference type="GO" id="GO:0043066">
    <property type="term" value="P:negative regulation of apoptotic process"/>
    <property type="evidence" value="ECO:0007669"/>
    <property type="project" value="TreeGrafter"/>
</dbReference>
<keyword evidence="2" id="KW-0677">Repeat</keyword>
<organism evidence="6 7">
    <name type="scientific">Zonotrichia albicollis</name>
    <name type="common">White-throated sparrow</name>
    <name type="synonym">Fringilla albicollis</name>
    <dbReference type="NCBI Taxonomy" id="44394"/>
    <lineage>
        <taxon>Eukaryota</taxon>
        <taxon>Metazoa</taxon>
        <taxon>Chordata</taxon>
        <taxon>Craniata</taxon>
        <taxon>Vertebrata</taxon>
        <taxon>Euteleostomi</taxon>
        <taxon>Archelosauria</taxon>
        <taxon>Archosauria</taxon>
        <taxon>Dinosauria</taxon>
        <taxon>Saurischia</taxon>
        <taxon>Theropoda</taxon>
        <taxon>Coelurosauria</taxon>
        <taxon>Aves</taxon>
        <taxon>Neognathae</taxon>
        <taxon>Neoaves</taxon>
        <taxon>Telluraves</taxon>
        <taxon>Australaves</taxon>
        <taxon>Passeriformes</taxon>
        <taxon>Passerellidae</taxon>
        <taxon>Zonotrichia</taxon>
    </lineage>
</organism>
<evidence type="ECO:0000256" key="1">
    <source>
        <dbReference type="ARBA" id="ARBA00022553"/>
    </source>
</evidence>
<sequence length="276" mass="30681">PTPLSSPRRPSGPQSQAVPPSHHRKIWRAPVPGNLPVEPPAAPCEGLSLQRYLSPPREAPRAHGPAVTCPRRCAVDFSPDEEAELLDVKVKCLNNLAASQLKLDHFKAALKSCNLVLEHQPGNIKALFRKGKVLAQQGEYREAIPILKAALKLEPSNKTIHAELSKLVKKHADQRNVETEMYRKMLGNPSAASTPRKCKDKLPWVRKTVLGLFLEPSPGNFPTSTYFCKPLSEVKGWFFGYRQRVVVVHLSLSFCVDLTMAELCSWSCLPGAFRRV</sequence>
<dbReference type="InterPro" id="IPR050754">
    <property type="entry name" value="FKBP4/5/8-like"/>
</dbReference>
<dbReference type="PROSITE" id="PS50293">
    <property type="entry name" value="TPR_REGION"/>
    <property type="match status" value="1"/>
</dbReference>
<evidence type="ECO:0000256" key="4">
    <source>
        <dbReference type="PROSITE-ProRule" id="PRU00339"/>
    </source>
</evidence>
<dbReference type="AlphaFoldDB" id="A0A8D2MMQ1"/>
<evidence type="ECO:0000256" key="2">
    <source>
        <dbReference type="ARBA" id="ARBA00022737"/>
    </source>
</evidence>
<feature type="repeat" description="TPR" evidence="4">
    <location>
        <begin position="124"/>
        <end position="157"/>
    </location>
</feature>
<keyword evidence="1" id="KW-0597">Phosphoprotein</keyword>
<dbReference type="GO" id="GO:0012505">
    <property type="term" value="C:endomembrane system"/>
    <property type="evidence" value="ECO:0007669"/>
    <property type="project" value="TreeGrafter"/>
</dbReference>
<dbReference type="GO" id="GO:0016020">
    <property type="term" value="C:membrane"/>
    <property type="evidence" value="ECO:0007669"/>
    <property type="project" value="TreeGrafter"/>
</dbReference>
<evidence type="ECO:0000313" key="7">
    <source>
        <dbReference type="Proteomes" id="UP000694413"/>
    </source>
</evidence>
<dbReference type="FunFam" id="1.25.40.10:FF:000113">
    <property type="entry name" value="Peptidylprolyl isomerase"/>
    <property type="match status" value="1"/>
</dbReference>
<feature type="region of interest" description="Disordered" evidence="5">
    <location>
        <begin position="1"/>
        <end position="39"/>
    </location>
</feature>
<dbReference type="Pfam" id="PF07719">
    <property type="entry name" value="TPR_2"/>
    <property type="match status" value="1"/>
</dbReference>
<reference evidence="6" key="2">
    <citation type="submission" date="2025-09" db="UniProtKB">
        <authorList>
            <consortium name="Ensembl"/>
        </authorList>
    </citation>
    <scope>IDENTIFICATION</scope>
</reference>
<reference evidence="6" key="1">
    <citation type="submission" date="2025-08" db="UniProtKB">
        <authorList>
            <consortium name="Ensembl"/>
        </authorList>
    </citation>
    <scope>IDENTIFICATION</scope>
</reference>
<protein>
    <recommendedName>
        <fullName evidence="8">FKBP prolyl isomerase 8</fullName>
    </recommendedName>
</protein>
<keyword evidence="7" id="KW-1185">Reference proteome</keyword>
<dbReference type="SMART" id="SM00028">
    <property type="entry name" value="TPR"/>
    <property type="match status" value="2"/>
</dbReference>
<evidence type="ECO:0000313" key="6">
    <source>
        <dbReference type="Ensembl" id="ENSZALP00000010028.1"/>
    </source>
</evidence>
<dbReference type="GO" id="GO:0005829">
    <property type="term" value="C:cytosol"/>
    <property type="evidence" value="ECO:0007669"/>
    <property type="project" value="TreeGrafter"/>
</dbReference>
<dbReference type="SUPFAM" id="SSF48452">
    <property type="entry name" value="TPR-like"/>
    <property type="match status" value="1"/>
</dbReference>